<protein>
    <submittedName>
        <fullName evidence="2 4">Uncharacterized protein</fullName>
    </submittedName>
</protein>
<reference evidence="2 3" key="1">
    <citation type="submission" date="2018-11" db="EMBL/GenBank/DDBJ databases">
        <authorList>
            <consortium name="Pathogen Informatics"/>
        </authorList>
    </citation>
    <scope>NUCLEOTIDE SEQUENCE [LARGE SCALE GENOMIC DNA]</scope>
</reference>
<feature type="region of interest" description="Disordered" evidence="1">
    <location>
        <begin position="22"/>
        <end position="51"/>
    </location>
</feature>
<organism evidence="3 4">
    <name type="scientific">Heligmosomoides polygyrus</name>
    <name type="common">Parasitic roundworm</name>
    <dbReference type="NCBI Taxonomy" id="6339"/>
    <lineage>
        <taxon>Eukaryota</taxon>
        <taxon>Metazoa</taxon>
        <taxon>Ecdysozoa</taxon>
        <taxon>Nematoda</taxon>
        <taxon>Chromadorea</taxon>
        <taxon>Rhabditida</taxon>
        <taxon>Rhabditina</taxon>
        <taxon>Rhabditomorpha</taxon>
        <taxon>Strongyloidea</taxon>
        <taxon>Heligmosomidae</taxon>
        <taxon>Heligmosomoides</taxon>
    </lineage>
</organism>
<gene>
    <name evidence="2" type="ORF">HPBE_LOCUS22379</name>
</gene>
<keyword evidence="3" id="KW-1185">Reference proteome</keyword>
<dbReference type="Proteomes" id="UP000050761">
    <property type="component" value="Unassembled WGS sequence"/>
</dbReference>
<accession>A0A183GIC7</accession>
<accession>A0A3P8CI24</accession>
<feature type="compositionally biased region" description="Basic and acidic residues" evidence="1">
    <location>
        <begin position="94"/>
        <end position="107"/>
    </location>
</feature>
<evidence type="ECO:0000313" key="2">
    <source>
        <dbReference type="EMBL" id="VDP32221.1"/>
    </source>
</evidence>
<evidence type="ECO:0000256" key="1">
    <source>
        <dbReference type="SAM" id="MobiDB-lite"/>
    </source>
</evidence>
<proteinExistence type="predicted"/>
<dbReference type="AlphaFoldDB" id="A0A183GIC7"/>
<feature type="region of interest" description="Disordered" evidence="1">
    <location>
        <begin position="81"/>
        <end position="118"/>
    </location>
</feature>
<name>A0A183GIC7_HELPZ</name>
<dbReference type="EMBL" id="UZAH01033934">
    <property type="protein sequence ID" value="VDP32221.1"/>
    <property type="molecule type" value="Genomic_DNA"/>
</dbReference>
<dbReference type="WBParaSite" id="HPBE_0002238001-mRNA-1">
    <property type="protein sequence ID" value="HPBE_0002238001-mRNA-1"/>
    <property type="gene ID" value="HPBE_0002238001"/>
</dbReference>
<sequence>MGYRPPRARQGRAQTEELLYVRDGGRGRRPRRGKRLWGPTSTPDAKRNGSRVLALTSPRASCPEIHVCRAMATSGVRQFFARKQSGGRRRTAGKQRDPKMEARREAIVDQISLKQSLD</sequence>
<evidence type="ECO:0000313" key="4">
    <source>
        <dbReference type="WBParaSite" id="HPBE_0002238001-mRNA-1"/>
    </source>
</evidence>
<reference evidence="4" key="2">
    <citation type="submission" date="2019-09" db="UniProtKB">
        <authorList>
            <consortium name="WormBaseParasite"/>
        </authorList>
    </citation>
    <scope>IDENTIFICATION</scope>
</reference>
<evidence type="ECO:0000313" key="3">
    <source>
        <dbReference type="Proteomes" id="UP000050761"/>
    </source>
</evidence>